<dbReference type="AlphaFoldDB" id="A0A8J2WJ02"/>
<evidence type="ECO:0000313" key="2">
    <source>
        <dbReference type="Proteomes" id="UP000789390"/>
    </source>
</evidence>
<protein>
    <submittedName>
        <fullName evidence="1">Uncharacterized protein</fullName>
    </submittedName>
</protein>
<comment type="caution">
    <text evidence="1">The sequence shown here is derived from an EMBL/GenBank/DDBJ whole genome shotgun (WGS) entry which is preliminary data.</text>
</comment>
<organism evidence="1 2">
    <name type="scientific">Daphnia galeata</name>
    <dbReference type="NCBI Taxonomy" id="27404"/>
    <lineage>
        <taxon>Eukaryota</taxon>
        <taxon>Metazoa</taxon>
        <taxon>Ecdysozoa</taxon>
        <taxon>Arthropoda</taxon>
        <taxon>Crustacea</taxon>
        <taxon>Branchiopoda</taxon>
        <taxon>Diplostraca</taxon>
        <taxon>Cladocera</taxon>
        <taxon>Anomopoda</taxon>
        <taxon>Daphniidae</taxon>
        <taxon>Daphnia</taxon>
    </lineage>
</organism>
<name>A0A8J2WJ02_9CRUS</name>
<reference evidence="1" key="1">
    <citation type="submission" date="2021-11" db="EMBL/GenBank/DDBJ databases">
        <authorList>
            <person name="Schell T."/>
        </authorList>
    </citation>
    <scope>NUCLEOTIDE SEQUENCE</scope>
    <source>
        <strain evidence="1">M5</strain>
    </source>
</reference>
<sequence length="118" mass="13497">MEVTPLVVLPQFGRHPSSFNQHSGLYSSYPMYSLNSRNKSPQLHPSLFQDESKYQQEQQHRIFFSALSLANFFNNRGSVTYTTFKTETKTEVKTSLATFFVVSCTPNPFPFSVCSAKR</sequence>
<dbReference type="Proteomes" id="UP000789390">
    <property type="component" value="Unassembled WGS sequence"/>
</dbReference>
<keyword evidence="2" id="KW-1185">Reference proteome</keyword>
<proteinExistence type="predicted"/>
<evidence type="ECO:0000313" key="1">
    <source>
        <dbReference type="EMBL" id="CAH0103684.1"/>
    </source>
</evidence>
<dbReference type="EMBL" id="CAKKLH010000112">
    <property type="protein sequence ID" value="CAH0103684.1"/>
    <property type="molecule type" value="Genomic_DNA"/>
</dbReference>
<gene>
    <name evidence="1" type="ORF">DGAL_LOCUS6266</name>
</gene>
<accession>A0A8J2WJ02</accession>